<reference evidence="1" key="2">
    <citation type="submission" date="2023-05" db="EMBL/GenBank/DDBJ databases">
        <authorList>
            <person name="Fouks B."/>
        </authorList>
    </citation>
    <scope>NUCLEOTIDE SEQUENCE</scope>
    <source>
        <strain evidence="1">Stay&amp;Tobe</strain>
        <tissue evidence="1">Testes</tissue>
    </source>
</reference>
<comment type="caution">
    <text evidence="1">The sequence shown here is derived from an EMBL/GenBank/DDBJ whole genome shotgun (WGS) entry which is preliminary data.</text>
</comment>
<protein>
    <submittedName>
        <fullName evidence="1">Uncharacterized protein</fullName>
    </submittedName>
</protein>
<evidence type="ECO:0000313" key="2">
    <source>
        <dbReference type="Proteomes" id="UP001233999"/>
    </source>
</evidence>
<feature type="non-terminal residue" evidence="1">
    <location>
        <position position="1"/>
    </location>
</feature>
<dbReference type="EMBL" id="JASPKZ010008232">
    <property type="protein sequence ID" value="KAJ9580634.1"/>
    <property type="molecule type" value="Genomic_DNA"/>
</dbReference>
<organism evidence="1 2">
    <name type="scientific">Diploptera punctata</name>
    <name type="common">Pacific beetle cockroach</name>
    <dbReference type="NCBI Taxonomy" id="6984"/>
    <lineage>
        <taxon>Eukaryota</taxon>
        <taxon>Metazoa</taxon>
        <taxon>Ecdysozoa</taxon>
        <taxon>Arthropoda</taxon>
        <taxon>Hexapoda</taxon>
        <taxon>Insecta</taxon>
        <taxon>Pterygota</taxon>
        <taxon>Neoptera</taxon>
        <taxon>Polyneoptera</taxon>
        <taxon>Dictyoptera</taxon>
        <taxon>Blattodea</taxon>
        <taxon>Blaberoidea</taxon>
        <taxon>Blaberidae</taxon>
        <taxon>Diplopterinae</taxon>
        <taxon>Diploptera</taxon>
    </lineage>
</organism>
<name>A0AAD8E8I0_DIPPU</name>
<dbReference type="Proteomes" id="UP001233999">
    <property type="component" value="Unassembled WGS sequence"/>
</dbReference>
<sequence length="58" mass="6407">ALRGHLDSRSCYDDLEEDFRAVGRGHHHNSRVVGIFPNIRSLVITKTEVAAHPGGTIK</sequence>
<accession>A0AAD8E8I0</accession>
<feature type="non-terminal residue" evidence="1">
    <location>
        <position position="58"/>
    </location>
</feature>
<proteinExistence type="predicted"/>
<dbReference type="AlphaFoldDB" id="A0AAD8E8I0"/>
<evidence type="ECO:0000313" key="1">
    <source>
        <dbReference type="EMBL" id="KAJ9580634.1"/>
    </source>
</evidence>
<reference evidence="1" key="1">
    <citation type="journal article" date="2023" name="IScience">
        <title>Live-bearing cockroach genome reveals convergent evolutionary mechanisms linked to viviparity in insects and beyond.</title>
        <authorList>
            <person name="Fouks B."/>
            <person name="Harrison M.C."/>
            <person name="Mikhailova A.A."/>
            <person name="Marchal E."/>
            <person name="English S."/>
            <person name="Carruthers M."/>
            <person name="Jennings E.C."/>
            <person name="Chiamaka E.L."/>
            <person name="Frigard R.A."/>
            <person name="Pippel M."/>
            <person name="Attardo G.M."/>
            <person name="Benoit J.B."/>
            <person name="Bornberg-Bauer E."/>
            <person name="Tobe S.S."/>
        </authorList>
    </citation>
    <scope>NUCLEOTIDE SEQUENCE</scope>
    <source>
        <strain evidence="1">Stay&amp;Tobe</strain>
    </source>
</reference>
<gene>
    <name evidence="1" type="ORF">L9F63_024191</name>
</gene>
<keyword evidence="2" id="KW-1185">Reference proteome</keyword>